<organism evidence="1 2">
    <name type="scientific">Ensete ventricosum</name>
    <name type="common">Abyssinian banana</name>
    <name type="synonym">Musa ensete</name>
    <dbReference type="NCBI Taxonomy" id="4639"/>
    <lineage>
        <taxon>Eukaryota</taxon>
        <taxon>Viridiplantae</taxon>
        <taxon>Streptophyta</taxon>
        <taxon>Embryophyta</taxon>
        <taxon>Tracheophyta</taxon>
        <taxon>Spermatophyta</taxon>
        <taxon>Magnoliopsida</taxon>
        <taxon>Liliopsida</taxon>
        <taxon>Zingiberales</taxon>
        <taxon>Musaceae</taxon>
        <taxon>Ensete</taxon>
    </lineage>
</organism>
<reference evidence="1 2" key="1">
    <citation type="journal article" date="2014" name="Agronomy (Basel)">
        <title>A Draft Genome Sequence for Ensete ventricosum, the Drought-Tolerant Tree Against Hunger.</title>
        <authorList>
            <person name="Harrison J."/>
            <person name="Moore K.A."/>
            <person name="Paszkiewicz K."/>
            <person name="Jones T."/>
            <person name="Grant M."/>
            <person name="Ambacheew D."/>
            <person name="Muzemil S."/>
            <person name="Studholme D.J."/>
        </authorList>
    </citation>
    <scope>NUCLEOTIDE SEQUENCE [LARGE SCALE GENOMIC DNA]</scope>
</reference>
<sequence length="77" mass="8719">MFYLIEVRVTAPSAVRKPYGLVLPKARHTSWHCLSWERGDRRKEQVVFAAFDDAADLIRCRILGVGLSKRSGFDAPS</sequence>
<dbReference type="AlphaFoldDB" id="A0A426XP94"/>
<proteinExistence type="predicted"/>
<protein>
    <submittedName>
        <fullName evidence="1">Uncharacterized protein</fullName>
    </submittedName>
</protein>
<dbReference type="EMBL" id="AMZH03018667">
    <property type="protein sequence ID" value="RRT41319.1"/>
    <property type="molecule type" value="Genomic_DNA"/>
</dbReference>
<name>A0A426XP94_ENSVE</name>
<comment type="caution">
    <text evidence="1">The sequence shown here is derived from an EMBL/GenBank/DDBJ whole genome shotgun (WGS) entry which is preliminary data.</text>
</comment>
<evidence type="ECO:0000313" key="2">
    <source>
        <dbReference type="Proteomes" id="UP000287651"/>
    </source>
</evidence>
<gene>
    <name evidence="1" type="ORF">B296_00043142</name>
</gene>
<evidence type="ECO:0000313" key="1">
    <source>
        <dbReference type="EMBL" id="RRT41319.1"/>
    </source>
</evidence>
<dbReference type="Proteomes" id="UP000287651">
    <property type="component" value="Unassembled WGS sequence"/>
</dbReference>
<accession>A0A426XP94</accession>